<comment type="caution">
    <text evidence="1">The sequence shown here is derived from an EMBL/GenBank/DDBJ whole genome shotgun (WGS) entry which is preliminary data.</text>
</comment>
<evidence type="ECO:0000313" key="1">
    <source>
        <dbReference type="EMBL" id="MFK4447255.1"/>
    </source>
</evidence>
<accession>A0ABW8MU64</accession>
<protein>
    <submittedName>
        <fullName evidence="1">Uncharacterized protein</fullName>
    </submittedName>
</protein>
<reference evidence="1 2" key="1">
    <citation type="submission" date="2024-11" db="EMBL/GenBank/DDBJ databases">
        <title>Using genomics to understand microbial adaptation to soil warming.</title>
        <authorList>
            <person name="Deangelis K.M. PhD."/>
        </authorList>
    </citation>
    <scope>NUCLEOTIDE SEQUENCE [LARGE SCALE GENOMIC DNA]</scope>
    <source>
        <strain evidence="1 2">GAS97</strain>
    </source>
</reference>
<evidence type="ECO:0000313" key="2">
    <source>
        <dbReference type="Proteomes" id="UP001620514"/>
    </source>
</evidence>
<dbReference type="EMBL" id="JBIYDN010000033">
    <property type="protein sequence ID" value="MFK4447255.1"/>
    <property type="molecule type" value="Genomic_DNA"/>
</dbReference>
<name>A0ABW8MU64_9BURK</name>
<gene>
    <name evidence="1" type="ORF">ABH943_007291</name>
</gene>
<proteinExistence type="predicted"/>
<sequence length="99" mass="10611">MRLSRTHRTVALSFILAPVINELTFAQASVDATPADKTHIVSLVENGASAFHKDQPADDPDTASRAVRGLSLLAQWSKLIKKVSSLVTRGTGHENAFGT</sequence>
<dbReference type="Proteomes" id="UP001620514">
    <property type="component" value="Unassembled WGS sequence"/>
</dbReference>
<keyword evidence="2" id="KW-1185">Reference proteome</keyword>
<organism evidence="1 2">
    <name type="scientific">Caballeronia udeis</name>
    <dbReference type="NCBI Taxonomy" id="1232866"/>
    <lineage>
        <taxon>Bacteria</taxon>
        <taxon>Pseudomonadati</taxon>
        <taxon>Pseudomonadota</taxon>
        <taxon>Betaproteobacteria</taxon>
        <taxon>Burkholderiales</taxon>
        <taxon>Burkholderiaceae</taxon>
        <taxon>Caballeronia</taxon>
    </lineage>
</organism>